<keyword evidence="2" id="KW-1185">Reference proteome</keyword>
<name>A0AA39VB58_ACESA</name>
<sequence length="116" mass="12916">MSQIQAAVMLVRGGVKSSQPEPHSDVQNLVTSTRRSRHQLSHHHYHDPLGFSKFNLLGTKGVLKGLGIGPLTDLEALQQLPLVVATYNSSIILFQLFLTDQSKQCYTIENEIYNAQ</sequence>
<dbReference type="Proteomes" id="UP001168877">
    <property type="component" value="Unassembled WGS sequence"/>
</dbReference>
<protein>
    <submittedName>
        <fullName evidence="1">Uncharacterized protein</fullName>
    </submittedName>
</protein>
<evidence type="ECO:0000313" key="1">
    <source>
        <dbReference type="EMBL" id="KAK0572577.1"/>
    </source>
</evidence>
<gene>
    <name evidence="1" type="ORF">LWI29_033727</name>
</gene>
<evidence type="ECO:0000313" key="2">
    <source>
        <dbReference type="Proteomes" id="UP001168877"/>
    </source>
</evidence>
<organism evidence="1 2">
    <name type="scientific">Acer saccharum</name>
    <name type="common">Sugar maple</name>
    <dbReference type="NCBI Taxonomy" id="4024"/>
    <lineage>
        <taxon>Eukaryota</taxon>
        <taxon>Viridiplantae</taxon>
        <taxon>Streptophyta</taxon>
        <taxon>Embryophyta</taxon>
        <taxon>Tracheophyta</taxon>
        <taxon>Spermatophyta</taxon>
        <taxon>Magnoliopsida</taxon>
        <taxon>eudicotyledons</taxon>
        <taxon>Gunneridae</taxon>
        <taxon>Pentapetalae</taxon>
        <taxon>rosids</taxon>
        <taxon>malvids</taxon>
        <taxon>Sapindales</taxon>
        <taxon>Sapindaceae</taxon>
        <taxon>Hippocastanoideae</taxon>
        <taxon>Acereae</taxon>
        <taxon>Acer</taxon>
    </lineage>
</organism>
<accession>A0AA39VB58</accession>
<reference evidence="1" key="1">
    <citation type="journal article" date="2022" name="Plant J.">
        <title>Strategies of tolerance reflected in two North American maple genomes.</title>
        <authorList>
            <person name="McEvoy S.L."/>
            <person name="Sezen U.U."/>
            <person name="Trouern-Trend A."/>
            <person name="McMahon S.M."/>
            <person name="Schaberg P.G."/>
            <person name="Yang J."/>
            <person name="Wegrzyn J.L."/>
            <person name="Swenson N.G."/>
        </authorList>
    </citation>
    <scope>NUCLEOTIDE SEQUENCE</scope>
    <source>
        <strain evidence="1">NS2018</strain>
    </source>
</reference>
<comment type="caution">
    <text evidence="1">The sequence shown here is derived from an EMBL/GenBank/DDBJ whole genome shotgun (WGS) entry which is preliminary data.</text>
</comment>
<reference evidence="1" key="2">
    <citation type="submission" date="2023-06" db="EMBL/GenBank/DDBJ databases">
        <authorList>
            <person name="Swenson N.G."/>
            <person name="Wegrzyn J.L."/>
            <person name="Mcevoy S.L."/>
        </authorList>
    </citation>
    <scope>NUCLEOTIDE SEQUENCE</scope>
    <source>
        <strain evidence="1">NS2018</strain>
        <tissue evidence="1">Leaf</tissue>
    </source>
</reference>
<dbReference type="AlphaFoldDB" id="A0AA39VB58"/>
<proteinExistence type="predicted"/>
<dbReference type="EMBL" id="JAUESC010000388">
    <property type="protein sequence ID" value="KAK0572577.1"/>
    <property type="molecule type" value="Genomic_DNA"/>
</dbReference>